<evidence type="ECO:0000256" key="6">
    <source>
        <dbReference type="PROSITE-ProRule" id="PRU00175"/>
    </source>
</evidence>
<dbReference type="PROSITE" id="PS50089">
    <property type="entry name" value="ZF_RING_2"/>
    <property type="match status" value="1"/>
</dbReference>
<name>A0A3P7MWQ8_CYLGO</name>
<dbReference type="GO" id="GO:0008270">
    <property type="term" value="F:zinc ion binding"/>
    <property type="evidence" value="ECO:0007669"/>
    <property type="project" value="UniProtKB-KW"/>
</dbReference>
<dbReference type="CDD" id="cd16735">
    <property type="entry name" value="RING-HC_PCGF3"/>
    <property type="match status" value="1"/>
</dbReference>
<feature type="compositionally biased region" description="Basic and acidic residues" evidence="7">
    <location>
        <begin position="1"/>
        <end position="19"/>
    </location>
</feature>
<keyword evidence="2" id="KW-0479">Metal-binding</keyword>
<evidence type="ECO:0000256" key="3">
    <source>
        <dbReference type="ARBA" id="ARBA00022771"/>
    </source>
</evidence>
<keyword evidence="10" id="KW-1185">Reference proteome</keyword>
<protein>
    <recommendedName>
        <fullName evidence="8">RING-type domain-containing protein</fullName>
    </recommendedName>
</protein>
<dbReference type="InterPro" id="IPR017907">
    <property type="entry name" value="Znf_RING_CS"/>
</dbReference>
<dbReference type="EMBL" id="UYRV01111874">
    <property type="protein sequence ID" value="VDN27078.1"/>
    <property type="molecule type" value="Genomic_DNA"/>
</dbReference>
<keyword evidence="3 6" id="KW-0863">Zinc-finger</keyword>
<dbReference type="PROSITE" id="PS00518">
    <property type="entry name" value="ZF_RING_1"/>
    <property type="match status" value="1"/>
</dbReference>
<sequence length="174" mass="20105">MSKKREKEKEKEEKKPDVGRKRKGAGKSGNENKAKMSKRDDGDSDRGEVKEAYSLQLKKINAHLTCGLCKGYLIDATTVIDCLHTFCKSCLLTYFEEEDNCCPTCEQLIHQSHPSHYVAFDRTMQDIVYKLVPGLLEAERKRRLEFLKDKKREAGEDVEEEEEETEKKVRSPFV</sequence>
<dbReference type="FunFam" id="3.30.40.10:FF:000122">
    <property type="entry name" value="polycomb group RING finger protein 1"/>
    <property type="match status" value="1"/>
</dbReference>
<dbReference type="SUPFAM" id="SSF57850">
    <property type="entry name" value="RING/U-box"/>
    <property type="match status" value="1"/>
</dbReference>
<dbReference type="Pfam" id="PF00097">
    <property type="entry name" value="zf-C3HC4"/>
    <property type="match status" value="1"/>
</dbReference>
<evidence type="ECO:0000256" key="2">
    <source>
        <dbReference type="ARBA" id="ARBA00022723"/>
    </source>
</evidence>
<dbReference type="InterPro" id="IPR013083">
    <property type="entry name" value="Znf_RING/FYVE/PHD"/>
</dbReference>
<proteinExistence type="predicted"/>
<dbReference type="Gene3D" id="3.30.40.10">
    <property type="entry name" value="Zinc/RING finger domain, C3HC4 (zinc finger)"/>
    <property type="match status" value="1"/>
</dbReference>
<dbReference type="InterPro" id="IPR001841">
    <property type="entry name" value="Znf_RING"/>
</dbReference>
<feature type="compositionally biased region" description="Basic and acidic residues" evidence="7">
    <location>
        <begin position="165"/>
        <end position="174"/>
    </location>
</feature>
<evidence type="ECO:0000256" key="5">
    <source>
        <dbReference type="ARBA" id="ARBA00023242"/>
    </source>
</evidence>
<feature type="region of interest" description="Disordered" evidence="7">
    <location>
        <begin position="1"/>
        <end position="47"/>
    </location>
</feature>
<dbReference type="PANTHER" id="PTHR45893">
    <property type="entry name" value="POLYCOMB GROUP RING FINGER PROTEIN"/>
    <property type="match status" value="1"/>
</dbReference>
<dbReference type="OrthoDB" id="1305878at2759"/>
<dbReference type="InterPro" id="IPR051507">
    <property type="entry name" value="PcG_RING_finger"/>
</dbReference>
<dbReference type="InterPro" id="IPR018957">
    <property type="entry name" value="Znf_C3HC4_RING-type"/>
</dbReference>
<keyword evidence="4" id="KW-0862">Zinc</keyword>
<evidence type="ECO:0000313" key="10">
    <source>
        <dbReference type="Proteomes" id="UP000271889"/>
    </source>
</evidence>
<gene>
    <name evidence="9" type="ORF">CGOC_LOCUS10565</name>
</gene>
<evidence type="ECO:0000256" key="4">
    <source>
        <dbReference type="ARBA" id="ARBA00022833"/>
    </source>
</evidence>
<dbReference type="SMART" id="SM00184">
    <property type="entry name" value="RING"/>
    <property type="match status" value="1"/>
</dbReference>
<feature type="region of interest" description="Disordered" evidence="7">
    <location>
        <begin position="152"/>
        <end position="174"/>
    </location>
</feature>
<dbReference type="AlphaFoldDB" id="A0A3P7MWQ8"/>
<evidence type="ECO:0000259" key="8">
    <source>
        <dbReference type="PROSITE" id="PS50089"/>
    </source>
</evidence>
<dbReference type="GO" id="GO:0005634">
    <property type="term" value="C:nucleus"/>
    <property type="evidence" value="ECO:0007669"/>
    <property type="project" value="UniProtKB-SubCell"/>
</dbReference>
<accession>A0A3P7MWQ8</accession>
<dbReference type="Proteomes" id="UP000271889">
    <property type="component" value="Unassembled WGS sequence"/>
</dbReference>
<evidence type="ECO:0000313" key="9">
    <source>
        <dbReference type="EMBL" id="VDN27078.1"/>
    </source>
</evidence>
<organism evidence="9 10">
    <name type="scientific">Cylicostephanus goldi</name>
    <name type="common">Nematode worm</name>
    <dbReference type="NCBI Taxonomy" id="71465"/>
    <lineage>
        <taxon>Eukaryota</taxon>
        <taxon>Metazoa</taxon>
        <taxon>Ecdysozoa</taxon>
        <taxon>Nematoda</taxon>
        <taxon>Chromadorea</taxon>
        <taxon>Rhabditida</taxon>
        <taxon>Rhabditina</taxon>
        <taxon>Rhabditomorpha</taxon>
        <taxon>Strongyloidea</taxon>
        <taxon>Strongylidae</taxon>
        <taxon>Cylicostephanus</taxon>
    </lineage>
</organism>
<feature type="domain" description="RING-type" evidence="8">
    <location>
        <begin position="66"/>
        <end position="106"/>
    </location>
</feature>
<comment type="subcellular location">
    <subcellularLocation>
        <location evidence="1">Nucleus</location>
    </subcellularLocation>
</comment>
<evidence type="ECO:0000256" key="1">
    <source>
        <dbReference type="ARBA" id="ARBA00004123"/>
    </source>
</evidence>
<evidence type="ECO:0000256" key="7">
    <source>
        <dbReference type="SAM" id="MobiDB-lite"/>
    </source>
</evidence>
<keyword evidence="5" id="KW-0539">Nucleus</keyword>
<reference evidence="9 10" key="1">
    <citation type="submission" date="2018-11" db="EMBL/GenBank/DDBJ databases">
        <authorList>
            <consortium name="Pathogen Informatics"/>
        </authorList>
    </citation>
    <scope>NUCLEOTIDE SEQUENCE [LARGE SCALE GENOMIC DNA]</scope>
</reference>
<feature type="compositionally biased region" description="Basic and acidic residues" evidence="7">
    <location>
        <begin position="30"/>
        <end position="47"/>
    </location>
</feature>